<comment type="caution">
    <text evidence="1">The sequence shown here is derived from an EMBL/GenBank/DDBJ whole genome shotgun (WGS) entry which is preliminary data.</text>
</comment>
<reference evidence="1" key="1">
    <citation type="submission" date="2020-10" db="EMBL/GenBank/DDBJ databases">
        <authorList>
            <person name="Gilroy R."/>
        </authorList>
    </citation>
    <scope>NUCLEOTIDE SEQUENCE</scope>
    <source>
        <strain evidence="1">ChiSjej4B22-9803</strain>
    </source>
</reference>
<reference evidence="1" key="2">
    <citation type="journal article" date="2021" name="PeerJ">
        <title>Extensive microbial diversity within the chicken gut microbiome revealed by metagenomics and culture.</title>
        <authorList>
            <person name="Gilroy R."/>
            <person name="Ravi A."/>
            <person name="Getino M."/>
            <person name="Pursley I."/>
            <person name="Horton D.L."/>
            <person name="Alikhan N.F."/>
            <person name="Baker D."/>
            <person name="Gharbi K."/>
            <person name="Hall N."/>
            <person name="Watson M."/>
            <person name="Adriaenssens E.M."/>
            <person name="Foster-Nyarko E."/>
            <person name="Jarju S."/>
            <person name="Secka A."/>
            <person name="Antonio M."/>
            <person name="Oren A."/>
            <person name="Chaudhuri R.R."/>
            <person name="La Ragione R."/>
            <person name="Hildebrand F."/>
            <person name="Pallen M.J."/>
        </authorList>
    </citation>
    <scope>NUCLEOTIDE SEQUENCE</scope>
    <source>
        <strain evidence="1">ChiSjej4B22-9803</strain>
    </source>
</reference>
<dbReference type="EMBL" id="DVND01000180">
    <property type="protein sequence ID" value="HIU49115.1"/>
    <property type="molecule type" value="Genomic_DNA"/>
</dbReference>
<name>A0A9D1S6X4_9FIRM</name>
<evidence type="ECO:0000313" key="1">
    <source>
        <dbReference type="EMBL" id="HIU49115.1"/>
    </source>
</evidence>
<sequence length="86" mass="9705">MDRLTTKNSSGQYILSAAGTEQAALQKLAAFENMYDALLAEQDRVLCKIEALRAQNKTKSVTFQQLLAEKLQLATIISRFKLWEIN</sequence>
<evidence type="ECO:0000313" key="2">
    <source>
        <dbReference type="Proteomes" id="UP000824111"/>
    </source>
</evidence>
<proteinExistence type="predicted"/>
<organism evidence="1 2">
    <name type="scientific">Candidatus Avimonoglobus intestinipullorum</name>
    <dbReference type="NCBI Taxonomy" id="2840699"/>
    <lineage>
        <taxon>Bacteria</taxon>
        <taxon>Bacillati</taxon>
        <taxon>Bacillota</taxon>
        <taxon>Clostridia</taxon>
        <taxon>Eubacteriales</taxon>
        <taxon>Candidatus Avimonoglobus</taxon>
    </lineage>
</organism>
<dbReference type="Proteomes" id="UP000824111">
    <property type="component" value="Unassembled WGS sequence"/>
</dbReference>
<gene>
    <name evidence="1" type="ORF">IAB04_07095</name>
</gene>
<dbReference type="AlphaFoldDB" id="A0A9D1S6X4"/>
<protein>
    <submittedName>
        <fullName evidence="1">Uncharacterized protein</fullName>
    </submittedName>
</protein>
<accession>A0A9D1S6X4</accession>